<dbReference type="InterPro" id="IPR036036">
    <property type="entry name" value="SOCS_box-like_dom_sf"/>
</dbReference>
<dbReference type="Proteomes" id="UP001374579">
    <property type="component" value="Unassembled WGS sequence"/>
</dbReference>
<evidence type="ECO:0000259" key="1">
    <source>
        <dbReference type="PROSITE" id="PS50225"/>
    </source>
</evidence>
<dbReference type="AlphaFoldDB" id="A0AAN9GGP6"/>
<proteinExistence type="predicted"/>
<dbReference type="EMBL" id="JBAMIC010000004">
    <property type="protein sequence ID" value="KAK7107446.1"/>
    <property type="molecule type" value="Genomic_DNA"/>
</dbReference>
<evidence type="ECO:0000313" key="2">
    <source>
        <dbReference type="EMBL" id="KAK7107446.1"/>
    </source>
</evidence>
<dbReference type="Gene3D" id="1.25.40.20">
    <property type="entry name" value="Ankyrin repeat-containing domain"/>
    <property type="match status" value="1"/>
</dbReference>
<keyword evidence="3" id="KW-1185">Reference proteome</keyword>
<protein>
    <recommendedName>
        <fullName evidence="1">SOCS box domain-containing protein</fullName>
    </recommendedName>
</protein>
<feature type="domain" description="SOCS box" evidence="1">
    <location>
        <begin position="295"/>
        <end position="332"/>
    </location>
</feature>
<accession>A0AAN9GGP6</accession>
<dbReference type="SMART" id="SM00969">
    <property type="entry name" value="SOCS_box"/>
    <property type="match status" value="1"/>
</dbReference>
<organism evidence="2 3">
    <name type="scientific">Littorina saxatilis</name>
    <dbReference type="NCBI Taxonomy" id="31220"/>
    <lineage>
        <taxon>Eukaryota</taxon>
        <taxon>Metazoa</taxon>
        <taxon>Spiralia</taxon>
        <taxon>Lophotrochozoa</taxon>
        <taxon>Mollusca</taxon>
        <taxon>Gastropoda</taxon>
        <taxon>Caenogastropoda</taxon>
        <taxon>Littorinimorpha</taxon>
        <taxon>Littorinoidea</taxon>
        <taxon>Littorinidae</taxon>
        <taxon>Littorina</taxon>
    </lineage>
</organism>
<gene>
    <name evidence="2" type="ORF">V1264_015378</name>
</gene>
<dbReference type="SUPFAM" id="SSF158235">
    <property type="entry name" value="SOCS box-like"/>
    <property type="match status" value="1"/>
</dbReference>
<dbReference type="FunFam" id="1.10.750.20:FF:000001">
    <property type="entry name" value="Ankyrin repeat and SOCS box containing 1"/>
    <property type="match status" value="1"/>
</dbReference>
<reference evidence="2 3" key="1">
    <citation type="submission" date="2024-02" db="EMBL/GenBank/DDBJ databases">
        <title>Chromosome-scale genome assembly of the rough periwinkle Littorina saxatilis.</title>
        <authorList>
            <person name="De Jode A."/>
            <person name="Faria R."/>
            <person name="Formenti G."/>
            <person name="Sims Y."/>
            <person name="Smith T.P."/>
            <person name="Tracey A."/>
            <person name="Wood J.M.D."/>
            <person name="Zagrodzka Z.B."/>
            <person name="Johannesson K."/>
            <person name="Butlin R.K."/>
            <person name="Leder E.H."/>
        </authorList>
    </citation>
    <scope>NUCLEOTIDE SEQUENCE [LARGE SCALE GENOMIC DNA]</scope>
    <source>
        <strain evidence="2">Snail1</strain>
        <tissue evidence="2">Muscle</tissue>
    </source>
</reference>
<dbReference type="Gene3D" id="1.10.750.20">
    <property type="entry name" value="SOCS box"/>
    <property type="match status" value="1"/>
</dbReference>
<dbReference type="Pfam" id="PF07525">
    <property type="entry name" value="SOCS_box"/>
    <property type="match status" value="1"/>
</dbReference>
<evidence type="ECO:0000313" key="3">
    <source>
        <dbReference type="Proteomes" id="UP001374579"/>
    </source>
</evidence>
<dbReference type="CDD" id="cd03587">
    <property type="entry name" value="SOCS"/>
    <property type="match status" value="1"/>
</dbReference>
<dbReference type="PROSITE" id="PS50225">
    <property type="entry name" value="SOCS"/>
    <property type="match status" value="1"/>
</dbReference>
<dbReference type="InterPro" id="IPR001496">
    <property type="entry name" value="SOCS_box"/>
</dbReference>
<name>A0AAN9GGP6_9CAEN</name>
<comment type="caution">
    <text evidence="2">The sequence shown here is derived from an EMBL/GenBank/DDBJ whole genome shotgun (WGS) entry which is preliminary data.</text>
</comment>
<dbReference type="InterPro" id="IPR036770">
    <property type="entry name" value="Ankyrin_rpt-contain_sf"/>
</dbReference>
<dbReference type="GO" id="GO:0035556">
    <property type="term" value="P:intracellular signal transduction"/>
    <property type="evidence" value="ECO:0007669"/>
    <property type="project" value="InterPro"/>
</dbReference>
<sequence>MMAAVAAGGEAGEEGEASWKTQLKQLVQSGDVAGLREAHRDGHNLGLVLDDAGNSALSLATSMAHDEMLDYLLDTLGASLGQEEVLSACITALHSLANSRNPHFLSLLSRLMTSRPHLIPYVVVLQAAFKILRPPPKDLLVLFCETALKVSPELCRDVSLNLVLYEETEVYWQLLTRGMSLNDLWPVNCQENPYSRYYTAHNLFDIYFTYGCLFTIHTSSRNKITKMTIQAANGQASPAVLYVIQNFPTDLYDDVFKYLMLAGFTMSPAAIHRMANVEIDKAAELIRWYKDFHCRPHSLKHLCRLCVRSNLQYNVVHAVQQILLPEDLKRYLLITDPNTY</sequence>